<dbReference type="Pfam" id="PF00153">
    <property type="entry name" value="Mito_carr"/>
    <property type="match status" value="2"/>
</dbReference>
<evidence type="ECO:0000313" key="13">
    <source>
        <dbReference type="EMBL" id="EEQ99769.1"/>
    </source>
</evidence>
<protein>
    <submittedName>
        <fullName evidence="13">Uncharacterized protein</fullName>
    </submittedName>
</protein>
<comment type="similarity">
    <text evidence="2 11">Belongs to the mitochondrial carrier (TC 2.A.29) family.</text>
</comment>
<keyword evidence="5 10" id="KW-0812">Transmembrane</keyword>
<keyword evidence="9 10" id="KW-0472">Membrane</keyword>
<evidence type="ECO:0000256" key="6">
    <source>
        <dbReference type="ARBA" id="ARBA00022737"/>
    </source>
</evidence>
<evidence type="ECO:0000256" key="8">
    <source>
        <dbReference type="ARBA" id="ARBA00023128"/>
    </source>
</evidence>
<dbReference type="Proteomes" id="UP000007800">
    <property type="component" value="Unassembled WGS sequence"/>
</dbReference>
<feature type="repeat" description="Solcar" evidence="10">
    <location>
        <begin position="10"/>
        <end position="93"/>
    </location>
</feature>
<evidence type="ECO:0000256" key="9">
    <source>
        <dbReference type="ARBA" id="ARBA00023136"/>
    </source>
</evidence>
<evidence type="ECO:0000256" key="2">
    <source>
        <dbReference type="ARBA" id="ARBA00006375"/>
    </source>
</evidence>
<comment type="similarity">
    <text evidence="3">Belongs to the CRT-like transporter family.</text>
</comment>
<dbReference type="InterPro" id="IPR050567">
    <property type="entry name" value="Mitochondrial_Carrier"/>
</dbReference>
<dbReference type="InterPro" id="IPR018108">
    <property type="entry name" value="MCP_transmembrane"/>
</dbReference>
<feature type="transmembrane region" description="Helical" evidence="12">
    <location>
        <begin position="110"/>
        <end position="129"/>
    </location>
</feature>
<name>C5LTX1_PERM5</name>
<dbReference type="PANTHER" id="PTHR45624">
    <property type="entry name" value="MITOCHONDRIAL BASIC AMINO ACIDS TRANSPORTER-RELATED"/>
    <property type="match status" value="1"/>
</dbReference>
<evidence type="ECO:0000256" key="5">
    <source>
        <dbReference type="ARBA" id="ARBA00022692"/>
    </source>
</evidence>
<dbReference type="EMBL" id="GG685423">
    <property type="protein sequence ID" value="EEQ99769.1"/>
    <property type="molecule type" value="Genomic_DNA"/>
</dbReference>
<evidence type="ECO:0000256" key="10">
    <source>
        <dbReference type="PROSITE-ProRule" id="PRU00282"/>
    </source>
</evidence>
<evidence type="ECO:0000256" key="3">
    <source>
        <dbReference type="ARBA" id="ARBA00006690"/>
    </source>
</evidence>
<dbReference type="OrthoDB" id="432679at2759"/>
<proteinExistence type="inferred from homology"/>
<feature type="transmembrane region" description="Helical" evidence="12">
    <location>
        <begin position="164"/>
        <end position="185"/>
    </location>
</feature>
<dbReference type="AlphaFoldDB" id="C5LTX1"/>
<keyword evidence="7 12" id="KW-1133">Transmembrane helix</keyword>
<dbReference type="GeneID" id="9051784"/>
<gene>
    <name evidence="13" type="ORF">Pmar_PMAR020226</name>
</gene>
<feature type="transmembrane region" description="Helical" evidence="12">
    <location>
        <begin position="239"/>
        <end position="256"/>
    </location>
</feature>
<evidence type="ECO:0000256" key="1">
    <source>
        <dbReference type="ARBA" id="ARBA00004225"/>
    </source>
</evidence>
<dbReference type="PANTHER" id="PTHR45624:SF10">
    <property type="entry name" value="SLC (SOLUTE CARRIER) HOMOLOG"/>
    <property type="match status" value="1"/>
</dbReference>
<organism evidence="14">
    <name type="scientific">Perkinsus marinus (strain ATCC 50983 / TXsc)</name>
    <dbReference type="NCBI Taxonomy" id="423536"/>
    <lineage>
        <taxon>Eukaryota</taxon>
        <taxon>Sar</taxon>
        <taxon>Alveolata</taxon>
        <taxon>Perkinsozoa</taxon>
        <taxon>Perkinsea</taxon>
        <taxon>Perkinsida</taxon>
        <taxon>Perkinsidae</taxon>
        <taxon>Perkinsus</taxon>
    </lineage>
</organism>
<keyword evidence="8" id="KW-0496">Mitochondrion</keyword>
<dbReference type="Gene3D" id="1.50.40.10">
    <property type="entry name" value="Mitochondrial carrier domain"/>
    <property type="match status" value="1"/>
</dbReference>
<dbReference type="SUPFAM" id="SSF103506">
    <property type="entry name" value="Mitochondrial carrier"/>
    <property type="match status" value="1"/>
</dbReference>
<evidence type="ECO:0000256" key="11">
    <source>
        <dbReference type="RuleBase" id="RU000488"/>
    </source>
</evidence>
<keyword evidence="14" id="KW-1185">Reference proteome</keyword>
<evidence type="ECO:0000256" key="7">
    <source>
        <dbReference type="ARBA" id="ARBA00022989"/>
    </source>
</evidence>
<sequence length="348" mass="37795">MATYLGQCLTLGQLHTLAGATASFVAVISSYPLDLMKNRVASASLYKSPLDCMRITWKNEGFKGFYKGVSSPMIGDVAIGMTAFGVYGYMSTRLKQSSNNSFSPTKTAAISGGTAGLAAAVIGCPFEVVKLQLQMQYVRGLSASINVASSEYTYQESEFSKRKVNLISLMYWSNLIQAIILFMLVTRDQSTLIPHWSPMQVPYDLVASDHSEVLQWPAAYRCIMASDERVNPECANGQAGIYLGSCILWMLISQLLQAELVRHAGASLCAVVMTLGLPTTALAFSMPELMGDHIEPIDRSTMLALSVILLGVSLYRSANISDNAPVSPKSAAVLVQSTDSNGMYFRRR</sequence>
<evidence type="ECO:0000313" key="14">
    <source>
        <dbReference type="Proteomes" id="UP000007800"/>
    </source>
</evidence>
<feature type="transmembrane region" description="Helical" evidence="12">
    <location>
        <begin position="73"/>
        <end position="90"/>
    </location>
</feature>
<feature type="transmembrane region" description="Helical" evidence="12">
    <location>
        <begin position="268"/>
        <end position="285"/>
    </location>
</feature>
<feature type="transmembrane region" description="Helical" evidence="12">
    <location>
        <begin position="12"/>
        <end position="33"/>
    </location>
</feature>
<keyword evidence="6" id="KW-0677">Repeat</keyword>
<dbReference type="InParanoid" id="C5LTX1"/>
<dbReference type="RefSeq" id="XP_002767052.1">
    <property type="nucleotide sequence ID" value="XM_002767006.1"/>
</dbReference>
<reference evidence="13 14" key="1">
    <citation type="submission" date="2008-07" db="EMBL/GenBank/DDBJ databases">
        <authorList>
            <person name="El-Sayed N."/>
            <person name="Caler E."/>
            <person name="Inman J."/>
            <person name="Amedeo P."/>
            <person name="Hass B."/>
            <person name="Wortman J."/>
        </authorList>
    </citation>
    <scope>NUCLEOTIDE SEQUENCE [LARGE SCALE GENOMIC DNA]</scope>
    <source>
        <strain evidence="14">ATCC 50983 / TXsc</strain>
    </source>
</reference>
<dbReference type="GO" id="GO:0022857">
    <property type="term" value="F:transmembrane transporter activity"/>
    <property type="evidence" value="ECO:0007669"/>
    <property type="project" value="TreeGrafter"/>
</dbReference>
<dbReference type="InterPro" id="IPR013936">
    <property type="entry name" value="CRT-like"/>
</dbReference>
<evidence type="ECO:0000256" key="4">
    <source>
        <dbReference type="ARBA" id="ARBA00022448"/>
    </source>
</evidence>
<dbReference type="InterPro" id="IPR023395">
    <property type="entry name" value="MCP_dom_sf"/>
</dbReference>
<feature type="transmembrane region" description="Helical" evidence="12">
    <location>
        <begin position="297"/>
        <end position="315"/>
    </location>
</feature>
<comment type="subcellular location">
    <subcellularLocation>
        <location evidence="1">Mitochondrion membrane</location>
        <topology evidence="1">Multi-pass membrane protein</topology>
    </subcellularLocation>
</comment>
<dbReference type="PROSITE" id="PS50920">
    <property type="entry name" value="SOLCAR"/>
    <property type="match status" value="1"/>
</dbReference>
<dbReference type="GO" id="GO:0031966">
    <property type="term" value="C:mitochondrial membrane"/>
    <property type="evidence" value="ECO:0007669"/>
    <property type="project" value="UniProtKB-SubCell"/>
</dbReference>
<keyword evidence="4 11" id="KW-0813">Transport</keyword>
<dbReference type="Pfam" id="PF08627">
    <property type="entry name" value="CRT-like"/>
    <property type="match status" value="1"/>
</dbReference>
<evidence type="ECO:0000256" key="12">
    <source>
        <dbReference type="SAM" id="Phobius"/>
    </source>
</evidence>
<accession>C5LTX1</accession>